<evidence type="ECO:0000313" key="3">
    <source>
        <dbReference type="Proteomes" id="UP000630528"/>
    </source>
</evidence>
<reference evidence="2" key="2">
    <citation type="submission" date="2021-01" db="EMBL/GenBank/DDBJ databases">
        <authorList>
            <person name="Kang M."/>
        </authorList>
    </citation>
    <scope>NUCLEOTIDE SEQUENCE</scope>
    <source>
        <strain evidence="2">KACC 17527</strain>
    </source>
</reference>
<dbReference type="Proteomes" id="UP000630528">
    <property type="component" value="Unassembled WGS sequence"/>
</dbReference>
<accession>A0A934WMB1</accession>
<dbReference type="Pfam" id="PF01381">
    <property type="entry name" value="HTH_3"/>
    <property type="match status" value="1"/>
</dbReference>
<dbReference type="InterPro" id="IPR010982">
    <property type="entry name" value="Lambda_DNA-bd_dom_sf"/>
</dbReference>
<organism evidence="2 3">
    <name type="scientific">Ramlibacter ginsenosidimutans</name>
    <dbReference type="NCBI Taxonomy" id="502333"/>
    <lineage>
        <taxon>Bacteria</taxon>
        <taxon>Pseudomonadati</taxon>
        <taxon>Pseudomonadota</taxon>
        <taxon>Betaproteobacteria</taxon>
        <taxon>Burkholderiales</taxon>
        <taxon>Comamonadaceae</taxon>
        <taxon>Ramlibacter</taxon>
    </lineage>
</organism>
<reference evidence="2" key="1">
    <citation type="journal article" date="2012" name="J. Microbiol. Biotechnol.">
        <title>Ramlibacter ginsenosidimutans sp. nov., with ginsenoside-converting activity.</title>
        <authorList>
            <person name="Wang L."/>
            <person name="An D.S."/>
            <person name="Kim S.G."/>
            <person name="Jin F.X."/>
            <person name="Kim S.C."/>
            <person name="Lee S.T."/>
            <person name="Im W.T."/>
        </authorList>
    </citation>
    <scope>NUCLEOTIDE SEQUENCE</scope>
    <source>
        <strain evidence="2">KACC 17527</strain>
    </source>
</reference>
<dbReference type="SMART" id="SM00530">
    <property type="entry name" value="HTH_XRE"/>
    <property type="match status" value="1"/>
</dbReference>
<dbReference type="SUPFAM" id="SSF47413">
    <property type="entry name" value="lambda repressor-like DNA-binding domains"/>
    <property type="match status" value="1"/>
</dbReference>
<dbReference type="GO" id="GO:0003677">
    <property type="term" value="F:DNA binding"/>
    <property type="evidence" value="ECO:0007669"/>
    <property type="project" value="InterPro"/>
</dbReference>
<dbReference type="CDD" id="cd00093">
    <property type="entry name" value="HTH_XRE"/>
    <property type="match status" value="1"/>
</dbReference>
<sequence length="148" mass="15899">MTTLVFQPTVEVAGVCQVGIVGFRATVYRYEQLQSALVVSDLRLGDLEASEYLARRDADPKKKSAIERARMRNAQALSAPGQRPTLASLRLRAGMSQAQLASALGTQQPNVARWERNPGNLEVATLKKLASALGVSVHDVLVAVGADE</sequence>
<evidence type="ECO:0000313" key="2">
    <source>
        <dbReference type="EMBL" id="MBK6007624.1"/>
    </source>
</evidence>
<dbReference type="AlphaFoldDB" id="A0A934WMB1"/>
<comment type="caution">
    <text evidence="2">The sequence shown here is derived from an EMBL/GenBank/DDBJ whole genome shotgun (WGS) entry which is preliminary data.</text>
</comment>
<evidence type="ECO:0000259" key="1">
    <source>
        <dbReference type="PROSITE" id="PS50943"/>
    </source>
</evidence>
<proteinExistence type="predicted"/>
<dbReference type="PROSITE" id="PS50943">
    <property type="entry name" value="HTH_CROC1"/>
    <property type="match status" value="1"/>
</dbReference>
<feature type="domain" description="HTH cro/C1-type" evidence="1">
    <location>
        <begin position="86"/>
        <end position="140"/>
    </location>
</feature>
<keyword evidence="3" id="KW-1185">Reference proteome</keyword>
<dbReference type="EMBL" id="JAEPWM010000006">
    <property type="protein sequence ID" value="MBK6007624.1"/>
    <property type="molecule type" value="Genomic_DNA"/>
</dbReference>
<protein>
    <submittedName>
        <fullName evidence="2">Helix-turn-helix transcriptional regulator</fullName>
    </submittedName>
</protein>
<dbReference type="Gene3D" id="1.10.260.40">
    <property type="entry name" value="lambda repressor-like DNA-binding domains"/>
    <property type="match status" value="1"/>
</dbReference>
<name>A0A934WMB1_9BURK</name>
<dbReference type="InterPro" id="IPR001387">
    <property type="entry name" value="Cro/C1-type_HTH"/>
</dbReference>
<gene>
    <name evidence="2" type="ORF">JJB11_16110</name>
</gene>